<feature type="domain" description="ABC3 transporter permease C-terminal" evidence="7">
    <location>
        <begin position="4"/>
        <end position="97"/>
    </location>
</feature>
<comment type="caution">
    <text evidence="8">The sequence shown here is derived from an EMBL/GenBank/DDBJ whole genome shotgun (WGS) entry which is preliminary data.</text>
</comment>
<dbReference type="EMBL" id="JAURUP010000005">
    <property type="protein sequence ID" value="MDP9750193.1"/>
    <property type="molecule type" value="Genomic_DNA"/>
</dbReference>
<dbReference type="Proteomes" id="UP001223886">
    <property type="component" value="Unassembled WGS sequence"/>
</dbReference>
<evidence type="ECO:0000256" key="4">
    <source>
        <dbReference type="ARBA" id="ARBA00022989"/>
    </source>
</evidence>
<gene>
    <name evidence="8" type="ORF">J2S24_000660</name>
</gene>
<evidence type="ECO:0000256" key="2">
    <source>
        <dbReference type="ARBA" id="ARBA00022475"/>
    </source>
</evidence>
<dbReference type="RefSeq" id="WP_307680879.1">
    <property type="nucleotide sequence ID" value="NZ_JAURUP010000005.1"/>
</dbReference>
<accession>A0ABT9M234</accession>
<feature type="transmembrane region" description="Helical" evidence="6">
    <location>
        <begin position="38"/>
        <end position="64"/>
    </location>
</feature>
<keyword evidence="5 6" id="KW-0472">Membrane</keyword>
<name>A0ABT9M234_9THEO</name>
<keyword evidence="2" id="KW-1003">Cell membrane</keyword>
<evidence type="ECO:0000256" key="5">
    <source>
        <dbReference type="ARBA" id="ARBA00023136"/>
    </source>
</evidence>
<evidence type="ECO:0000256" key="1">
    <source>
        <dbReference type="ARBA" id="ARBA00004651"/>
    </source>
</evidence>
<sequence length="111" mass="12181">MGVGLTIAVVVVLLWLNLWERQEEFGLLWAIGWPRRRLMLYTLIEAGTIGSLGGILGSLSALIILKLFSTLWLPPWVVVVAVLLPMALMMAVTAIVMHFIKLASGIKRGGK</sequence>
<keyword evidence="9" id="KW-1185">Reference proteome</keyword>
<evidence type="ECO:0000313" key="9">
    <source>
        <dbReference type="Proteomes" id="UP001223886"/>
    </source>
</evidence>
<comment type="subcellular location">
    <subcellularLocation>
        <location evidence="1">Cell membrane</location>
        <topology evidence="1">Multi-pass membrane protein</topology>
    </subcellularLocation>
</comment>
<dbReference type="Pfam" id="PF02687">
    <property type="entry name" value="FtsX"/>
    <property type="match status" value="1"/>
</dbReference>
<feature type="transmembrane region" description="Helical" evidence="6">
    <location>
        <begin position="76"/>
        <end position="100"/>
    </location>
</feature>
<proteinExistence type="predicted"/>
<evidence type="ECO:0000313" key="8">
    <source>
        <dbReference type="EMBL" id="MDP9750193.1"/>
    </source>
</evidence>
<keyword evidence="4 6" id="KW-1133">Transmembrane helix</keyword>
<keyword evidence="3 6" id="KW-0812">Transmembrane</keyword>
<reference evidence="8 9" key="1">
    <citation type="submission" date="2023-07" db="EMBL/GenBank/DDBJ databases">
        <title>Genomic Encyclopedia of Type Strains, Phase IV (KMG-IV): sequencing the most valuable type-strain genomes for metagenomic binning, comparative biology and taxonomic classification.</title>
        <authorList>
            <person name="Goeker M."/>
        </authorList>
    </citation>
    <scope>NUCLEOTIDE SEQUENCE [LARGE SCALE GENOMIC DNA]</scope>
    <source>
        <strain evidence="8 9">DSM 25963</strain>
    </source>
</reference>
<evidence type="ECO:0000256" key="6">
    <source>
        <dbReference type="SAM" id="Phobius"/>
    </source>
</evidence>
<evidence type="ECO:0000259" key="7">
    <source>
        <dbReference type="Pfam" id="PF02687"/>
    </source>
</evidence>
<protein>
    <submittedName>
        <fullName evidence="8">ABC-type antimicrobial peptide transport system permease subunit</fullName>
    </submittedName>
</protein>
<evidence type="ECO:0000256" key="3">
    <source>
        <dbReference type="ARBA" id="ARBA00022692"/>
    </source>
</evidence>
<organism evidence="8 9">
    <name type="scientific">Thermoanaerobacter pentosaceus</name>
    <dbReference type="NCBI Taxonomy" id="694059"/>
    <lineage>
        <taxon>Bacteria</taxon>
        <taxon>Bacillati</taxon>
        <taxon>Bacillota</taxon>
        <taxon>Clostridia</taxon>
        <taxon>Thermoanaerobacterales</taxon>
        <taxon>Thermoanaerobacteraceae</taxon>
        <taxon>Thermoanaerobacter</taxon>
    </lineage>
</organism>
<dbReference type="InterPro" id="IPR003838">
    <property type="entry name" value="ABC3_permease_C"/>
</dbReference>